<feature type="modified residue" description="4-aspartylphosphate" evidence="1">
    <location>
        <position position="57"/>
    </location>
</feature>
<dbReference type="Gene3D" id="3.40.50.2300">
    <property type="match status" value="1"/>
</dbReference>
<feature type="domain" description="Response regulatory" evidence="2">
    <location>
        <begin position="7"/>
        <end position="121"/>
    </location>
</feature>
<organism evidence="4 5">
    <name type="scientific">Pyruvatibacter mobilis</name>
    <dbReference type="NCBI Taxonomy" id="1712261"/>
    <lineage>
        <taxon>Bacteria</taxon>
        <taxon>Pseudomonadati</taxon>
        <taxon>Pseudomonadota</taxon>
        <taxon>Alphaproteobacteria</taxon>
        <taxon>Hyphomicrobiales</taxon>
        <taxon>Parvibaculaceae</taxon>
        <taxon>Pyruvatibacter</taxon>
    </lineage>
</organism>
<evidence type="ECO:0000313" key="4">
    <source>
        <dbReference type="EMBL" id="NBG95286.1"/>
    </source>
</evidence>
<dbReference type="EMBL" id="WXYQ01000005">
    <property type="protein sequence ID" value="NBG95286.1"/>
    <property type="molecule type" value="Genomic_DNA"/>
</dbReference>
<protein>
    <submittedName>
        <fullName evidence="4">ANTAR domain-containing protein</fullName>
    </submittedName>
</protein>
<feature type="domain" description="ANTAR" evidence="3">
    <location>
        <begin position="127"/>
        <end position="188"/>
    </location>
</feature>
<gene>
    <name evidence="4" type="ORF">GTQ45_06035</name>
</gene>
<keyword evidence="5" id="KW-1185">Reference proteome</keyword>
<dbReference type="InterPro" id="IPR001789">
    <property type="entry name" value="Sig_transdc_resp-reg_receiver"/>
</dbReference>
<dbReference type="GO" id="GO:0003723">
    <property type="term" value="F:RNA binding"/>
    <property type="evidence" value="ECO:0007669"/>
    <property type="project" value="InterPro"/>
</dbReference>
<dbReference type="InterPro" id="IPR036388">
    <property type="entry name" value="WH-like_DNA-bd_sf"/>
</dbReference>
<sequence length="195" mass="21756">MPDTPVSIAVIDQMPERAELIRAGLGAAGYENVTIISDTIDLLARIAVLNPSVIIVDLENPKRDTVEQMFRVSREVQRPVVMFVDQSDPDMTQAAMEAGVSAYVVDGMQPDRIRPIVDLAIARFNRFHELETRVEALSTELEHRKTIEKAKGILMEQRGLSEKDAYALMRRASMDQKRPIVEIADSILVASRVGL</sequence>
<dbReference type="GeneID" id="300655248"/>
<dbReference type="Pfam" id="PF00072">
    <property type="entry name" value="Response_reg"/>
    <property type="match status" value="1"/>
</dbReference>
<name>A0A845QAN4_9HYPH</name>
<accession>A0A845QAN4</accession>
<dbReference type="Gene3D" id="1.10.10.10">
    <property type="entry name" value="Winged helix-like DNA-binding domain superfamily/Winged helix DNA-binding domain"/>
    <property type="match status" value="1"/>
</dbReference>
<dbReference type="GO" id="GO:0000160">
    <property type="term" value="P:phosphorelay signal transduction system"/>
    <property type="evidence" value="ECO:0007669"/>
    <property type="project" value="InterPro"/>
</dbReference>
<dbReference type="InterPro" id="IPR008327">
    <property type="entry name" value="Sig_transdc_resp-reg_antiterm"/>
</dbReference>
<dbReference type="SMART" id="SM00448">
    <property type="entry name" value="REC"/>
    <property type="match status" value="1"/>
</dbReference>
<comment type="caution">
    <text evidence="4">The sequence shown here is derived from an EMBL/GenBank/DDBJ whole genome shotgun (WGS) entry which is preliminary data.</text>
</comment>
<evidence type="ECO:0000259" key="3">
    <source>
        <dbReference type="PROSITE" id="PS50921"/>
    </source>
</evidence>
<dbReference type="Proteomes" id="UP000470384">
    <property type="component" value="Unassembled WGS sequence"/>
</dbReference>
<dbReference type="InterPro" id="IPR005561">
    <property type="entry name" value="ANTAR"/>
</dbReference>
<dbReference type="SUPFAM" id="SSF52172">
    <property type="entry name" value="CheY-like"/>
    <property type="match status" value="1"/>
</dbReference>
<dbReference type="PROSITE" id="PS50110">
    <property type="entry name" value="RESPONSE_REGULATORY"/>
    <property type="match status" value="1"/>
</dbReference>
<dbReference type="PANTHER" id="PTHR43367">
    <property type="match status" value="1"/>
</dbReference>
<reference evidence="4 5" key="1">
    <citation type="journal article" date="2016" name="Int. J. Syst. Evol. Microbiol.">
        <title>Pyruvatibacter mobilis gen. nov., sp. nov., a marine bacterium from the culture broth of Picochlorum sp. 122.</title>
        <authorList>
            <person name="Wang G."/>
            <person name="Tang M."/>
            <person name="Wu H."/>
            <person name="Dai S."/>
            <person name="Li T."/>
            <person name="Chen C."/>
            <person name="He H."/>
            <person name="Fan J."/>
            <person name="Xiang W."/>
            <person name="Li X."/>
        </authorList>
    </citation>
    <scope>NUCLEOTIDE SEQUENCE [LARGE SCALE GENOMIC DNA]</scope>
    <source>
        <strain evidence="4 5">GYP-11</strain>
    </source>
</reference>
<dbReference type="PROSITE" id="PS50921">
    <property type="entry name" value="ANTAR"/>
    <property type="match status" value="1"/>
</dbReference>
<dbReference type="PIRSF" id="PIRSF036382">
    <property type="entry name" value="RR_antiterm"/>
    <property type="match status" value="1"/>
</dbReference>
<dbReference type="SMART" id="SM01012">
    <property type="entry name" value="ANTAR"/>
    <property type="match status" value="1"/>
</dbReference>
<dbReference type="AlphaFoldDB" id="A0A845QAN4"/>
<dbReference type="OrthoDB" id="9795002at2"/>
<evidence type="ECO:0000256" key="1">
    <source>
        <dbReference type="PROSITE-ProRule" id="PRU00169"/>
    </source>
</evidence>
<evidence type="ECO:0000313" key="5">
    <source>
        <dbReference type="Proteomes" id="UP000470384"/>
    </source>
</evidence>
<dbReference type="Pfam" id="PF03861">
    <property type="entry name" value="ANTAR"/>
    <property type="match status" value="1"/>
</dbReference>
<proteinExistence type="predicted"/>
<evidence type="ECO:0000259" key="2">
    <source>
        <dbReference type="PROSITE" id="PS50110"/>
    </source>
</evidence>
<dbReference type="RefSeq" id="WP_160587300.1">
    <property type="nucleotide sequence ID" value="NZ_BMHN01000001.1"/>
</dbReference>
<keyword evidence="1" id="KW-0597">Phosphoprotein</keyword>
<dbReference type="InterPro" id="IPR011006">
    <property type="entry name" value="CheY-like_superfamily"/>
</dbReference>
<dbReference type="PANTHER" id="PTHR43367:SF1">
    <property type="entry name" value="TWO-COMPONENT RESPONSE REGULATOR-LIKE APRR6-RELATED"/>
    <property type="match status" value="1"/>
</dbReference>